<feature type="compositionally biased region" description="Basic and acidic residues" evidence="1">
    <location>
        <begin position="57"/>
        <end position="74"/>
    </location>
</feature>
<proteinExistence type="predicted"/>
<evidence type="ECO:0000313" key="2">
    <source>
        <dbReference type="EMBL" id="CAE0598196.1"/>
    </source>
</evidence>
<name>A0A7S3TYM7_EMIHU</name>
<feature type="region of interest" description="Disordered" evidence="1">
    <location>
        <begin position="43"/>
        <end position="98"/>
    </location>
</feature>
<dbReference type="AlphaFoldDB" id="A0A7S3TYM7"/>
<organism evidence="2">
    <name type="scientific">Emiliania huxleyi</name>
    <name type="common">Coccolithophore</name>
    <name type="synonym">Pontosphaera huxleyi</name>
    <dbReference type="NCBI Taxonomy" id="2903"/>
    <lineage>
        <taxon>Eukaryota</taxon>
        <taxon>Haptista</taxon>
        <taxon>Haptophyta</taxon>
        <taxon>Prymnesiophyceae</taxon>
        <taxon>Isochrysidales</taxon>
        <taxon>Noelaerhabdaceae</taxon>
        <taxon>Emiliania</taxon>
    </lineage>
</organism>
<protein>
    <submittedName>
        <fullName evidence="2">Uncharacterized protein</fullName>
    </submittedName>
</protein>
<gene>
    <name evidence="2" type="ORF">EHUX00137_LOCUS46610</name>
</gene>
<reference evidence="2" key="1">
    <citation type="submission" date="2021-01" db="EMBL/GenBank/DDBJ databases">
        <authorList>
            <person name="Corre E."/>
            <person name="Pelletier E."/>
            <person name="Niang G."/>
            <person name="Scheremetjew M."/>
            <person name="Finn R."/>
            <person name="Kale V."/>
            <person name="Holt S."/>
            <person name="Cochrane G."/>
            <person name="Meng A."/>
            <person name="Brown T."/>
            <person name="Cohen L."/>
        </authorList>
    </citation>
    <scope>NUCLEOTIDE SEQUENCE</scope>
    <source>
        <strain evidence="2">379</strain>
    </source>
</reference>
<evidence type="ECO:0000256" key="1">
    <source>
        <dbReference type="SAM" id="MobiDB-lite"/>
    </source>
</evidence>
<sequence>MALDDSYLHRRQENARIVETAQRDIASKLLAVHVTKRAPVPFEPYEEAPPVTSPVPRDGHLERTADLKRKEPRSSDPSGRICDPWAQQQSGPDSTLPRATPFVAASEARPASIFGESTIRAQTTVPAVTRVAPEVGPKERAELLTQHNEWTIQKNDFMPDVAAAMRIDVRKSAWLAAHIHEMREDPNLGLQSSVNVRAALGDGVPPHLNADRQRWITPQMAHPRCDAL</sequence>
<dbReference type="EMBL" id="HBIR01059943">
    <property type="protein sequence ID" value="CAE0598196.1"/>
    <property type="molecule type" value="Transcribed_RNA"/>
</dbReference>
<accession>A0A7S3TYM7</accession>